<comment type="caution">
    <text evidence="2">The sequence shown here is derived from an EMBL/GenBank/DDBJ whole genome shotgun (WGS) entry which is preliminary data.</text>
</comment>
<protein>
    <recommendedName>
        <fullName evidence="1">KAP NTPase domain-containing protein</fullName>
    </recommendedName>
</protein>
<reference evidence="2" key="1">
    <citation type="journal article" date="2014" name="Int. J. Syst. Evol. Microbiol.">
        <title>Complete genome sequence of Corynebacterium casei LMG S-19264T (=DSM 44701T), isolated from a smear-ripened cheese.</title>
        <authorList>
            <consortium name="US DOE Joint Genome Institute (JGI-PGF)"/>
            <person name="Walter F."/>
            <person name="Albersmeier A."/>
            <person name="Kalinowski J."/>
            <person name="Ruckert C."/>
        </authorList>
    </citation>
    <scope>NUCLEOTIDE SEQUENCE</scope>
    <source>
        <strain evidence="2">KCTC 23077</strain>
    </source>
</reference>
<gene>
    <name evidence="2" type="ORF">GCM10007067_15110</name>
</gene>
<dbReference type="Gene3D" id="3.40.50.300">
    <property type="entry name" value="P-loop containing nucleotide triphosphate hydrolases"/>
    <property type="match status" value="1"/>
</dbReference>
<dbReference type="InterPro" id="IPR011646">
    <property type="entry name" value="KAP_P-loop"/>
</dbReference>
<dbReference type="Pfam" id="PF07693">
    <property type="entry name" value="KAP_NTPase"/>
    <property type="match status" value="1"/>
</dbReference>
<dbReference type="EMBL" id="BMYD01000002">
    <property type="protein sequence ID" value="GHA78728.1"/>
    <property type="molecule type" value="Genomic_DNA"/>
</dbReference>
<evidence type="ECO:0000313" key="3">
    <source>
        <dbReference type="Proteomes" id="UP000646426"/>
    </source>
</evidence>
<dbReference type="SUPFAM" id="SSF52540">
    <property type="entry name" value="P-loop containing nucleoside triphosphate hydrolases"/>
    <property type="match status" value="1"/>
</dbReference>
<dbReference type="InterPro" id="IPR027417">
    <property type="entry name" value="P-loop_NTPase"/>
</dbReference>
<dbReference type="RefSeq" id="WP_189455034.1">
    <property type="nucleotide sequence ID" value="NZ_BMYD01000002.1"/>
</dbReference>
<reference evidence="2" key="2">
    <citation type="submission" date="2020-09" db="EMBL/GenBank/DDBJ databases">
        <authorList>
            <person name="Sun Q."/>
            <person name="Kim S."/>
        </authorList>
    </citation>
    <scope>NUCLEOTIDE SEQUENCE</scope>
    <source>
        <strain evidence="2">KCTC 23077</strain>
    </source>
</reference>
<dbReference type="Proteomes" id="UP000646426">
    <property type="component" value="Unassembled WGS sequence"/>
</dbReference>
<sequence>MHYDHPTLSDSLARTRLVKEKAERIMACEPPQVFGVHGDWGAGKTSFLRQLRYHLDGSTEGCRDAAGSGLQGNAYKNQVVTIWFEAWRYQHEPAPAIALLQEMRRQFSTWATAKEKAKKLAEVSVRSVLNSIEDTAKLLKFEALPLSAKGI</sequence>
<evidence type="ECO:0000313" key="2">
    <source>
        <dbReference type="EMBL" id="GHA78728.1"/>
    </source>
</evidence>
<evidence type="ECO:0000259" key="1">
    <source>
        <dbReference type="Pfam" id="PF07693"/>
    </source>
</evidence>
<accession>A0A918SZL5</accession>
<dbReference type="AlphaFoldDB" id="A0A918SZL5"/>
<proteinExistence type="predicted"/>
<keyword evidence="3" id="KW-1185">Reference proteome</keyword>
<organism evidence="2 3">
    <name type="scientific">Cognatilysobacter bugurensis</name>
    <dbReference type="NCBI Taxonomy" id="543356"/>
    <lineage>
        <taxon>Bacteria</taxon>
        <taxon>Pseudomonadati</taxon>
        <taxon>Pseudomonadota</taxon>
        <taxon>Gammaproteobacteria</taxon>
        <taxon>Lysobacterales</taxon>
        <taxon>Lysobacteraceae</taxon>
        <taxon>Cognatilysobacter</taxon>
    </lineage>
</organism>
<name>A0A918SZL5_9GAMM</name>
<feature type="domain" description="KAP NTPase" evidence="1">
    <location>
        <begin position="22"/>
        <end position="114"/>
    </location>
</feature>